<organism evidence="1 2">
    <name type="scientific">Brassica oleracea var. oleracea</name>
    <dbReference type="NCBI Taxonomy" id="109376"/>
    <lineage>
        <taxon>Eukaryota</taxon>
        <taxon>Viridiplantae</taxon>
        <taxon>Streptophyta</taxon>
        <taxon>Embryophyta</taxon>
        <taxon>Tracheophyta</taxon>
        <taxon>Spermatophyta</taxon>
        <taxon>Magnoliopsida</taxon>
        <taxon>eudicotyledons</taxon>
        <taxon>Gunneridae</taxon>
        <taxon>Pentapetalae</taxon>
        <taxon>rosids</taxon>
        <taxon>malvids</taxon>
        <taxon>Brassicales</taxon>
        <taxon>Brassicaceae</taxon>
        <taxon>Brassiceae</taxon>
        <taxon>Brassica</taxon>
    </lineage>
</organism>
<dbReference type="Gramene" id="Bo3g039600.1">
    <property type="protein sequence ID" value="Bo3g039600.1"/>
    <property type="gene ID" value="Bo3g039600"/>
</dbReference>
<dbReference type="HOGENOM" id="CLU_212318_0_0_1"/>
<evidence type="ECO:0000313" key="2">
    <source>
        <dbReference type="Proteomes" id="UP000032141"/>
    </source>
</evidence>
<keyword evidence="2" id="KW-1185">Reference proteome</keyword>
<dbReference type="Proteomes" id="UP000032141">
    <property type="component" value="Chromosome C3"/>
</dbReference>
<reference evidence="1 2" key="1">
    <citation type="journal article" date="2014" name="Genome Biol.">
        <title>Transcriptome and methylome profiling reveals relics of genome dominance in the mesopolyploid Brassica oleracea.</title>
        <authorList>
            <person name="Parkin I.A."/>
            <person name="Koh C."/>
            <person name="Tang H."/>
            <person name="Robinson S.J."/>
            <person name="Kagale S."/>
            <person name="Clarke W.E."/>
            <person name="Town C.D."/>
            <person name="Nixon J."/>
            <person name="Krishnakumar V."/>
            <person name="Bidwell S.L."/>
            <person name="Denoeud F."/>
            <person name="Belcram H."/>
            <person name="Links M.G."/>
            <person name="Just J."/>
            <person name="Clarke C."/>
            <person name="Bender T."/>
            <person name="Huebert T."/>
            <person name="Mason A.S."/>
            <person name="Pires J.C."/>
            <person name="Barker G."/>
            <person name="Moore J."/>
            <person name="Walley P.G."/>
            <person name="Manoli S."/>
            <person name="Batley J."/>
            <person name="Edwards D."/>
            <person name="Nelson M.N."/>
            <person name="Wang X."/>
            <person name="Paterson A.H."/>
            <person name="King G."/>
            <person name="Bancroft I."/>
            <person name="Chalhoub B."/>
            <person name="Sharpe A.G."/>
        </authorList>
    </citation>
    <scope>NUCLEOTIDE SEQUENCE</scope>
    <source>
        <strain evidence="1 2">cv. TO1000</strain>
    </source>
</reference>
<proteinExistence type="predicted"/>
<dbReference type="EnsemblPlants" id="Bo3g039600.1">
    <property type="protein sequence ID" value="Bo3g039600.1"/>
    <property type="gene ID" value="Bo3g039600"/>
</dbReference>
<sequence>MPTTFHTTNSEQLDPLALTTAPTYMVIDSESEHQLWQTTTLRSSQDSST</sequence>
<dbReference type="AlphaFoldDB" id="A0A0D3B736"/>
<protein>
    <submittedName>
        <fullName evidence="1">Uncharacterized protein</fullName>
    </submittedName>
</protein>
<name>A0A0D3B736_BRAOL</name>
<accession>A0A0D3B736</accession>
<evidence type="ECO:0000313" key="1">
    <source>
        <dbReference type="EnsemblPlants" id="Bo3g039600.1"/>
    </source>
</evidence>
<reference evidence="1" key="2">
    <citation type="submission" date="2015-03" db="UniProtKB">
        <authorList>
            <consortium name="EnsemblPlants"/>
        </authorList>
    </citation>
    <scope>IDENTIFICATION</scope>
</reference>